<feature type="region of interest" description="Disordered" evidence="5">
    <location>
        <begin position="196"/>
        <end position="287"/>
    </location>
</feature>
<name>A0AAV0AJA4_PHAPC</name>
<dbReference type="CDD" id="cd22907">
    <property type="entry name" value="HFD_NFYB"/>
    <property type="match status" value="1"/>
</dbReference>
<keyword evidence="8" id="KW-1185">Reference proteome</keyword>
<dbReference type="InterPro" id="IPR009072">
    <property type="entry name" value="Histone-fold"/>
</dbReference>
<dbReference type="GO" id="GO:0046982">
    <property type="term" value="F:protein heterodimerization activity"/>
    <property type="evidence" value="ECO:0007669"/>
    <property type="project" value="InterPro"/>
</dbReference>
<dbReference type="PANTHER" id="PTHR11064:SF9">
    <property type="entry name" value="NUCLEAR TRANSCRIPTION FACTOR Y SUBUNIT BETA"/>
    <property type="match status" value="1"/>
</dbReference>
<protein>
    <submittedName>
        <fullName evidence="7">Histone-fold-containing protein</fullName>
    </submittedName>
</protein>
<dbReference type="SUPFAM" id="SSF47113">
    <property type="entry name" value="Histone-fold"/>
    <property type="match status" value="1"/>
</dbReference>
<dbReference type="GO" id="GO:0001228">
    <property type="term" value="F:DNA-binding transcription activator activity, RNA polymerase II-specific"/>
    <property type="evidence" value="ECO:0007669"/>
    <property type="project" value="InterPro"/>
</dbReference>
<evidence type="ECO:0000259" key="6">
    <source>
        <dbReference type="Pfam" id="PF00808"/>
    </source>
</evidence>
<dbReference type="PANTHER" id="PTHR11064">
    <property type="entry name" value="CCAAT-BINDING TRANSCRIPTION FACTOR-RELATED"/>
    <property type="match status" value="1"/>
</dbReference>
<comment type="caution">
    <text evidence="7">The sequence shown here is derived from an EMBL/GenBank/DDBJ whole genome shotgun (WGS) entry which is preliminary data.</text>
</comment>
<evidence type="ECO:0000256" key="1">
    <source>
        <dbReference type="ARBA" id="ARBA00009053"/>
    </source>
</evidence>
<keyword evidence="2" id="KW-0805">Transcription regulation</keyword>
<keyword evidence="3" id="KW-0238">DNA-binding</keyword>
<gene>
    <name evidence="7" type="ORF">PPACK8108_LOCUS1165</name>
</gene>
<evidence type="ECO:0000256" key="5">
    <source>
        <dbReference type="SAM" id="MobiDB-lite"/>
    </source>
</evidence>
<sequence>MLLIDESNVDDNLKLSESFVKTKSKSKSKSTTINLSVIAPFQPSPSPSSSSRQINRFNHQSAQNQQRISSSSTLETLQDQHHLIASRPIDDTDLDKFNPQHLLLPLSNVSKLMKYSLPADAKVSNQSKLLIQSCVSEFCNFLGSHSNSNVIRNDRKTINGVDLIFSLKELGFDGYHQCLQIYLVKYRNVINELGKRQRKTTSKATTGEVEDLEELEEEEVEEEEEEQNNDDYGYDDDGDREEEEGQDGKVRRVRVRKNLNRDLNDDDESIKPDKKRRKKTTTTILNS</sequence>
<dbReference type="Pfam" id="PF00808">
    <property type="entry name" value="CBFD_NFYB_HMF"/>
    <property type="match status" value="1"/>
</dbReference>
<evidence type="ECO:0000256" key="2">
    <source>
        <dbReference type="ARBA" id="ARBA00023015"/>
    </source>
</evidence>
<evidence type="ECO:0000313" key="7">
    <source>
        <dbReference type="EMBL" id="CAH7666812.1"/>
    </source>
</evidence>
<keyword evidence="4" id="KW-0804">Transcription</keyword>
<dbReference type="InterPro" id="IPR027113">
    <property type="entry name" value="Transc_fact_NFYB/HAP3"/>
</dbReference>
<dbReference type="EMBL" id="CALTRL010000156">
    <property type="protein sequence ID" value="CAH7666812.1"/>
    <property type="molecule type" value="Genomic_DNA"/>
</dbReference>
<feature type="compositionally biased region" description="Acidic residues" evidence="5">
    <location>
        <begin position="208"/>
        <end position="245"/>
    </location>
</feature>
<accession>A0AAV0AJA4</accession>
<dbReference type="GO" id="GO:0016602">
    <property type="term" value="C:CCAAT-binding factor complex"/>
    <property type="evidence" value="ECO:0007669"/>
    <property type="project" value="InterPro"/>
</dbReference>
<dbReference type="GO" id="GO:0000978">
    <property type="term" value="F:RNA polymerase II cis-regulatory region sequence-specific DNA binding"/>
    <property type="evidence" value="ECO:0007669"/>
    <property type="project" value="TreeGrafter"/>
</dbReference>
<reference evidence="7" key="1">
    <citation type="submission" date="2022-06" db="EMBL/GenBank/DDBJ databases">
        <authorList>
            <consortium name="SYNGENTA / RWTH Aachen University"/>
        </authorList>
    </citation>
    <scope>NUCLEOTIDE SEQUENCE</scope>
</reference>
<dbReference type="InterPro" id="IPR003958">
    <property type="entry name" value="CBFA_NFYB_domain"/>
</dbReference>
<comment type="similarity">
    <text evidence="1">Belongs to the NFYB/HAP3 subunit family.</text>
</comment>
<organism evidence="7 8">
    <name type="scientific">Phakopsora pachyrhizi</name>
    <name type="common">Asian soybean rust disease fungus</name>
    <dbReference type="NCBI Taxonomy" id="170000"/>
    <lineage>
        <taxon>Eukaryota</taxon>
        <taxon>Fungi</taxon>
        <taxon>Dikarya</taxon>
        <taxon>Basidiomycota</taxon>
        <taxon>Pucciniomycotina</taxon>
        <taxon>Pucciniomycetes</taxon>
        <taxon>Pucciniales</taxon>
        <taxon>Phakopsoraceae</taxon>
        <taxon>Phakopsora</taxon>
    </lineage>
</organism>
<dbReference type="AlphaFoldDB" id="A0AAV0AJA4"/>
<dbReference type="PRINTS" id="PR00615">
    <property type="entry name" value="CCAATSUBUNTA"/>
</dbReference>
<evidence type="ECO:0000256" key="3">
    <source>
        <dbReference type="ARBA" id="ARBA00023125"/>
    </source>
</evidence>
<dbReference type="Proteomes" id="UP001153365">
    <property type="component" value="Unassembled WGS sequence"/>
</dbReference>
<proteinExistence type="inferred from homology"/>
<dbReference type="Gene3D" id="1.10.20.10">
    <property type="entry name" value="Histone, subunit A"/>
    <property type="match status" value="1"/>
</dbReference>
<evidence type="ECO:0000313" key="8">
    <source>
        <dbReference type="Proteomes" id="UP001153365"/>
    </source>
</evidence>
<evidence type="ECO:0000256" key="4">
    <source>
        <dbReference type="ARBA" id="ARBA00023163"/>
    </source>
</evidence>
<feature type="domain" description="Transcription factor CBF/NF-Y/archaeal histone" evidence="6">
    <location>
        <begin position="104"/>
        <end position="165"/>
    </location>
</feature>